<proteinExistence type="predicted"/>
<evidence type="ECO:0000313" key="2">
    <source>
        <dbReference type="Proteomes" id="UP000479710"/>
    </source>
</evidence>
<dbReference type="Proteomes" id="UP000479710">
    <property type="component" value="Unassembled WGS sequence"/>
</dbReference>
<protein>
    <submittedName>
        <fullName evidence="1">Uncharacterized protein</fullName>
    </submittedName>
</protein>
<dbReference type="EMBL" id="SPHZ02000010">
    <property type="protein sequence ID" value="KAF0897532.1"/>
    <property type="molecule type" value="Genomic_DNA"/>
</dbReference>
<gene>
    <name evidence="1" type="ORF">E2562_038897</name>
</gene>
<keyword evidence="2" id="KW-1185">Reference proteome</keyword>
<sequence length="70" mass="7136">MGSRRRCCCVRERWGPWADQGAAWMASYSRSSTFLNLCIAASDVGICCYGGGAGRGGVTEAGGLGGTGLG</sequence>
<name>A0A6G1CBJ3_9ORYZ</name>
<dbReference type="AlphaFoldDB" id="A0A6G1CBJ3"/>
<evidence type="ECO:0000313" key="1">
    <source>
        <dbReference type="EMBL" id="KAF0897532.1"/>
    </source>
</evidence>
<comment type="caution">
    <text evidence="1">The sequence shown here is derived from an EMBL/GenBank/DDBJ whole genome shotgun (WGS) entry which is preliminary data.</text>
</comment>
<reference evidence="1 2" key="1">
    <citation type="submission" date="2019-11" db="EMBL/GenBank/DDBJ databases">
        <title>Whole genome sequence of Oryza granulata.</title>
        <authorList>
            <person name="Li W."/>
        </authorList>
    </citation>
    <scope>NUCLEOTIDE SEQUENCE [LARGE SCALE GENOMIC DNA]</scope>
    <source>
        <strain evidence="2">cv. Menghai</strain>
        <tissue evidence="1">Leaf</tissue>
    </source>
</reference>
<accession>A0A6G1CBJ3</accession>
<organism evidence="1 2">
    <name type="scientific">Oryza meyeriana var. granulata</name>
    <dbReference type="NCBI Taxonomy" id="110450"/>
    <lineage>
        <taxon>Eukaryota</taxon>
        <taxon>Viridiplantae</taxon>
        <taxon>Streptophyta</taxon>
        <taxon>Embryophyta</taxon>
        <taxon>Tracheophyta</taxon>
        <taxon>Spermatophyta</taxon>
        <taxon>Magnoliopsida</taxon>
        <taxon>Liliopsida</taxon>
        <taxon>Poales</taxon>
        <taxon>Poaceae</taxon>
        <taxon>BOP clade</taxon>
        <taxon>Oryzoideae</taxon>
        <taxon>Oryzeae</taxon>
        <taxon>Oryzinae</taxon>
        <taxon>Oryza</taxon>
        <taxon>Oryza meyeriana</taxon>
    </lineage>
</organism>